<evidence type="ECO:0000256" key="1">
    <source>
        <dbReference type="ARBA" id="ARBA00007261"/>
    </source>
</evidence>
<dbReference type="PANTHER" id="PTHR11851">
    <property type="entry name" value="METALLOPROTEASE"/>
    <property type="match status" value="1"/>
</dbReference>
<feature type="domain" description="Peptidase M16 N-terminal" evidence="3">
    <location>
        <begin position="12"/>
        <end position="159"/>
    </location>
</feature>
<keyword evidence="5" id="KW-0378">Hydrolase</keyword>
<dbReference type="AlphaFoldDB" id="A0A433RT18"/>
<evidence type="ECO:0000313" key="6">
    <source>
        <dbReference type="Proteomes" id="UP000288623"/>
    </source>
</evidence>
<dbReference type="Pfam" id="PF05193">
    <property type="entry name" value="Peptidase_M16_C"/>
    <property type="match status" value="1"/>
</dbReference>
<dbReference type="Gene3D" id="3.30.830.10">
    <property type="entry name" value="Metalloenzyme, LuxS/M16 peptidase-like"/>
    <property type="match status" value="2"/>
</dbReference>
<dbReference type="Pfam" id="PF00675">
    <property type="entry name" value="Peptidase_M16"/>
    <property type="match status" value="1"/>
</dbReference>
<comment type="similarity">
    <text evidence="1 2">Belongs to the peptidase M16 family.</text>
</comment>
<dbReference type="PROSITE" id="PS00143">
    <property type="entry name" value="INSULINASE"/>
    <property type="match status" value="1"/>
</dbReference>
<dbReference type="InterPro" id="IPR011765">
    <property type="entry name" value="Pept_M16_N"/>
</dbReference>
<organism evidence="5 6">
    <name type="scientific">Candidatus Kurthia intestinigallinarum</name>
    <dbReference type="NCBI Taxonomy" id="1562256"/>
    <lineage>
        <taxon>Bacteria</taxon>
        <taxon>Bacillati</taxon>
        <taxon>Bacillota</taxon>
        <taxon>Bacilli</taxon>
        <taxon>Bacillales</taxon>
        <taxon>Caryophanaceae</taxon>
        <taxon>Kurthia</taxon>
    </lineage>
</organism>
<dbReference type="InterPro" id="IPR050361">
    <property type="entry name" value="MPP/UQCRC_Complex"/>
</dbReference>
<gene>
    <name evidence="5" type="ORF">QI30_10180</name>
</gene>
<evidence type="ECO:0000313" key="5">
    <source>
        <dbReference type="EMBL" id="RUS55302.1"/>
    </source>
</evidence>
<sequence length="408" mass="46310">MTTKQVCPNGLRIITEKMPHMRSVAIGIFVNVGSRYEKPEDNGLTHFIEHMLFKGTSERTAKQLAEEFDRLGAQTNAFTSKDQTCYYAVSLDYEARKTIALLADLFFNSAFREEDIEKERQVILEEIAMSEDDPEDSVDERLWQTMFAGSQMAAPILGTEETLRTFTKEKIKAFMNEHYTPSEVIISLAGNIDDALIDFVIETFNQFDNEAREQVHHTKPIFHADAVERKMAIEQAHLVLGYEGLAVSDPDIVSLLVLNNIIGDSMSSRLFQKVREEKALAYSVYSYYSSYEDMGAWMIYGGTSMKQLAQMEETILAVIEDIKNNGVTLEEIQRAKIQLESGLLLGLETSFDYMNRNARNELTYGEERTVEQALAELAAVSEASVERVIERILTKPHARSVIFSDKEK</sequence>
<evidence type="ECO:0000256" key="2">
    <source>
        <dbReference type="RuleBase" id="RU004447"/>
    </source>
</evidence>
<dbReference type="EMBL" id="JTFC01000031">
    <property type="protein sequence ID" value="RUS55302.1"/>
    <property type="molecule type" value="Genomic_DNA"/>
</dbReference>
<dbReference type="FunFam" id="3.30.830.10:FF:000008">
    <property type="entry name" value="Mitochondrial-processing peptidase subunit beta"/>
    <property type="match status" value="1"/>
</dbReference>
<dbReference type="Proteomes" id="UP000288623">
    <property type="component" value="Unassembled WGS sequence"/>
</dbReference>
<dbReference type="OrthoDB" id="9811314at2"/>
<feature type="domain" description="Peptidase M16 C-terminal" evidence="4">
    <location>
        <begin position="166"/>
        <end position="339"/>
    </location>
</feature>
<dbReference type="GO" id="GO:0006508">
    <property type="term" value="P:proteolysis"/>
    <property type="evidence" value="ECO:0007669"/>
    <property type="project" value="UniProtKB-KW"/>
</dbReference>
<dbReference type="PANTHER" id="PTHR11851:SF49">
    <property type="entry name" value="MITOCHONDRIAL-PROCESSING PEPTIDASE SUBUNIT ALPHA"/>
    <property type="match status" value="1"/>
</dbReference>
<dbReference type="InterPro" id="IPR001431">
    <property type="entry name" value="Pept_M16_Zn_BS"/>
</dbReference>
<dbReference type="GO" id="GO:0004222">
    <property type="term" value="F:metalloendopeptidase activity"/>
    <property type="evidence" value="ECO:0007669"/>
    <property type="project" value="InterPro"/>
</dbReference>
<dbReference type="SUPFAM" id="SSF63411">
    <property type="entry name" value="LuxS/MPP-like metallohydrolase"/>
    <property type="match status" value="2"/>
</dbReference>
<name>A0A433RT18_9BACL</name>
<dbReference type="InterPro" id="IPR011249">
    <property type="entry name" value="Metalloenz_LuxS/M16"/>
</dbReference>
<keyword evidence="5" id="KW-0645">Protease</keyword>
<dbReference type="GO" id="GO:0046872">
    <property type="term" value="F:metal ion binding"/>
    <property type="evidence" value="ECO:0007669"/>
    <property type="project" value="InterPro"/>
</dbReference>
<comment type="caution">
    <text evidence="5">The sequence shown here is derived from an EMBL/GenBank/DDBJ whole genome shotgun (WGS) entry which is preliminary data.</text>
</comment>
<reference evidence="5 6" key="1">
    <citation type="submission" date="2014-11" db="EMBL/GenBank/DDBJ databases">
        <title>Genome sequence and analysis of novel Kurthia sp.</title>
        <authorList>
            <person name="Lawson J.N."/>
            <person name="Gonzalez J.E."/>
            <person name="Rinauldi L."/>
            <person name="Xuan Z."/>
            <person name="Firman A."/>
            <person name="Shaddox L."/>
            <person name="Trudeau A."/>
            <person name="Shah S."/>
            <person name="Reiman D."/>
        </authorList>
    </citation>
    <scope>NUCLEOTIDE SEQUENCE [LARGE SCALE GENOMIC DNA]</scope>
    <source>
        <strain evidence="5 6">3B1D</strain>
    </source>
</reference>
<proteinExistence type="inferred from homology"/>
<evidence type="ECO:0000259" key="3">
    <source>
        <dbReference type="Pfam" id="PF00675"/>
    </source>
</evidence>
<evidence type="ECO:0000259" key="4">
    <source>
        <dbReference type="Pfam" id="PF05193"/>
    </source>
</evidence>
<accession>A0A433RT18</accession>
<protein>
    <submittedName>
        <fullName evidence="5">Zinc protease</fullName>
    </submittedName>
</protein>
<keyword evidence="6" id="KW-1185">Reference proteome</keyword>
<dbReference type="InterPro" id="IPR007863">
    <property type="entry name" value="Peptidase_M16_C"/>
</dbReference>
<dbReference type="RefSeq" id="WP_126990737.1">
    <property type="nucleotide sequence ID" value="NZ_JTFC01000031.1"/>
</dbReference>